<keyword evidence="4" id="KW-1185">Reference proteome</keyword>
<sequence>MTPTTTTAMLAFTSMAATKGDDSDLVGRPSTVGGFNFTTGVAIYSAFLFAFLVAVGFATVKRAQIRKRFFGDKTDKGNNKNNNNNSNNNINNLEILEAGLIIPKDVNEKAILEESPSKQDHKVLMTEGGEGAGRNGSGSGGASQREMGRNARLAEAAAKSRQEANGITEDPAASRFHPGHEVRFDDKNVERAAVAAGATVRFDRTARSDSVRRSLLQQQLDQQDQLELLQQQQQQPSYPEKSSARRASARKSATPSPELVANEKFIPDSITGYEDDYHDATPDYEDPSLTGSTDLDPYYSSSMPRPVYQQIAARPLQPSISVAGTRPPRAAAHGLVSRPASVSSQASSVATTVSATAIAATASTTTTSGIAPINHGRTRSNGSPALRHHQSAGDLNRLPTTITRSNSSRVPPSMRVGSPSPYASSGHSGTYM</sequence>
<feature type="compositionally biased region" description="Gly residues" evidence="1">
    <location>
        <begin position="128"/>
        <end position="141"/>
    </location>
</feature>
<feature type="compositionally biased region" description="Acidic residues" evidence="1">
    <location>
        <begin position="273"/>
        <end position="286"/>
    </location>
</feature>
<feature type="compositionally biased region" description="Polar residues" evidence="1">
    <location>
        <begin position="398"/>
        <end position="410"/>
    </location>
</feature>
<organism evidence="3 4">
    <name type="scientific">Modicella reniformis</name>
    <dbReference type="NCBI Taxonomy" id="1440133"/>
    <lineage>
        <taxon>Eukaryota</taxon>
        <taxon>Fungi</taxon>
        <taxon>Fungi incertae sedis</taxon>
        <taxon>Mucoromycota</taxon>
        <taxon>Mortierellomycotina</taxon>
        <taxon>Mortierellomycetes</taxon>
        <taxon>Mortierellales</taxon>
        <taxon>Mortierellaceae</taxon>
        <taxon>Modicella</taxon>
    </lineage>
</organism>
<keyword evidence="2" id="KW-0472">Membrane</keyword>
<feature type="transmembrane region" description="Helical" evidence="2">
    <location>
        <begin position="40"/>
        <end position="60"/>
    </location>
</feature>
<dbReference type="AlphaFoldDB" id="A0A9P6LQE4"/>
<feature type="region of interest" description="Disordered" evidence="1">
    <location>
        <begin position="369"/>
        <end position="432"/>
    </location>
</feature>
<dbReference type="OrthoDB" id="2440219at2759"/>
<dbReference type="EMBL" id="JAAAHW010010786">
    <property type="protein sequence ID" value="KAF9922892.1"/>
    <property type="molecule type" value="Genomic_DNA"/>
</dbReference>
<evidence type="ECO:0000256" key="1">
    <source>
        <dbReference type="SAM" id="MobiDB-lite"/>
    </source>
</evidence>
<reference evidence="3" key="1">
    <citation type="journal article" date="2020" name="Fungal Divers.">
        <title>Resolving the Mortierellaceae phylogeny through synthesis of multi-gene phylogenetics and phylogenomics.</title>
        <authorList>
            <person name="Vandepol N."/>
            <person name="Liber J."/>
            <person name="Desiro A."/>
            <person name="Na H."/>
            <person name="Kennedy M."/>
            <person name="Barry K."/>
            <person name="Grigoriev I.V."/>
            <person name="Miller A.N."/>
            <person name="O'Donnell K."/>
            <person name="Stajich J.E."/>
            <person name="Bonito G."/>
        </authorList>
    </citation>
    <scope>NUCLEOTIDE SEQUENCE</scope>
    <source>
        <strain evidence="3">MES-2147</strain>
    </source>
</reference>
<name>A0A9P6LQE4_9FUNG</name>
<gene>
    <name evidence="3" type="ORF">BGZ65_009288</name>
</gene>
<evidence type="ECO:0000313" key="3">
    <source>
        <dbReference type="EMBL" id="KAF9922892.1"/>
    </source>
</evidence>
<dbReference type="Proteomes" id="UP000749646">
    <property type="component" value="Unassembled WGS sequence"/>
</dbReference>
<comment type="caution">
    <text evidence="3">The sequence shown here is derived from an EMBL/GenBank/DDBJ whole genome shotgun (WGS) entry which is preliminary data.</text>
</comment>
<feature type="region of interest" description="Disordered" evidence="1">
    <location>
        <begin position="229"/>
        <end position="294"/>
    </location>
</feature>
<protein>
    <submittedName>
        <fullName evidence="3">Uncharacterized protein</fullName>
    </submittedName>
</protein>
<evidence type="ECO:0000313" key="4">
    <source>
        <dbReference type="Proteomes" id="UP000749646"/>
    </source>
</evidence>
<feature type="compositionally biased region" description="Polar residues" evidence="1">
    <location>
        <begin position="421"/>
        <end position="432"/>
    </location>
</feature>
<proteinExistence type="predicted"/>
<keyword evidence="2" id="KW-0812">Transmembrane</keyword>
<evidence type="ECO:0000256" key="2">
    <source>
        <dbReference type="SAM" id="Phobius"/>
    </source>
</evidence>
<keyword evidence="2" id="KW-1133">Transmembrane helix</keyword>
<accession>A0A9P6LQE4</accession>
<feature type="region of interest" description="Disordered" evidence="1">
    <location>
        <begin position="126"/>
        <end position="184"/>
    </location>
</feature>